<reference evidence="1" key="1">
    <citation type="submission" date="2022-06" db="EMBL/GenBank/DDBJ databases">
        <title>Phylogenomic reconstructions and comparative analyses of Kickxellomycotina fungi.</title>
        <authorList>
            <person name="Reynolds N.K."/>
            <person name="Stajich J.E."/>
            <person name="Barry K."/>
            <person name="Grigoriev I.V."/>
            <person name="Crous P."/>
            <person name="Smith M.E."/>
        </authorList>
    </citation>
    <scope>NUCLEOTIDE SEQUENCE</scope>
    <source>
        <strain evidence="1">RSA 2271</strain>
    </source>
</reference>
<comment type="caution">
    <text evidence="1">The sequence shown here is derived from an EMBL/GenBank/DDBJ whole genome shotgun (WGS) entry which is preliminary data.</text>
</comment>
<evidence type="ECO:0000313" key="2">
    <source>
        <dbReference type="Proteomes" id="UP001145114"/>
    </source>
</evidence>
<proteinExistence type="predicted"/>
<name>A0ACC1HL81_9FUNG</name>
<organism evidence="1 2">
    <name type="scientific">Spiromyces aspiralis</name>
    <dbReference type="NCBI Taxonomy" id="68401"/>
    <lineage>
        <taxon>Eukaryota</taxon>
        <taxon>Fungi</taxon>
        <taxon>Fungi incertae sedis</taxon>
        <taxon>Zoopagomycota</taxon>
        <taxon>Kickxellomycotina</taxon>
        <taxon>Kickxellomycetes</taxon>
        <taxon>Kickxellales</taxon>
        <taxon>Kickxellaceae</taxon>
        <taxon>Spiromyces</taxon>
    </lineage>
</organism>
<accession>A0ACC1HL81</accession>
<sequence length="231" mass="24197">GLIAQPLVGTSASSLGGSACVGQHRVDPACWGGARTIEAEAVSQLFGILGKAVRADLSQLVCLAQDAEQLQLSFGLDRPSPAPTGGPHPGLADPRCTQPGTGRNSIQRPDHQALQVRATKPPPSPSSDDGREDVDFVPPPSVLQATASTKGQWAPHTAAEVNIKIAGRHYRATVDCGASDIVLSPRVARALGRNPDDFHTGTIHCAQQTLCDRHAVYHDLPIRLGLALLKG</sequence>
<protein>
    <submittedName>
        <fullName evidence="1">Uncharacterized protein</fullName>
    </submittedName>
</protein>
<dbReference type="Proteomes" id="UP001145114">
    <property type="component" value="Unassembled WGS sequence"/>
</dbReference>
<gene>
    <name evidence="1" type="ORF">EV182_007182</name>
</gene>
<feature type="non-terminal residue" evidence="1">
    <location>
        <position position="1"/>
    </location>
</feature>
<dbReference type="EMBL" id="JAMZIH010003238">
    <property type="protein sequence ID" value="KAJ1676952.1"/>
    <property type="molecule type" value="Genomic_DNA"/>
</dbReference>
<feature type="non-terminal residue" evidence="1">
    <location>
        <position position="231"/>
    </location>
</feature>
<evidence type="ECO:0000313" key="1">
    <source>
        <dbReference type="EMBL" id="KAJ1676952.1"/>
    </source>
</evidence>
<keyword evidence="2" id="KW-1185">Reference proteome</keyword>